<evidence type="ECO:0000313" key="7">
    <source>
        <dbReference type="Proteomes" id="UP000053051"/>
    </source>
</evidence>
<dbReference type="STRING" id="1165094.RINTHH_300"/>
<dbReference type="CDD" id="cd08645">
    <property type="entry name" value="FMT_core_GART"/>
    <property type="match status" value="1"/>
</dbReference>
<dbReference type="UniPathway" id="UPA00074">
    <property type="reaction ID" value="UER00126"/>
</dbReference>
<dbReference type="EMBL" id="CAIY01000002">
    <property type="protein sequence ID" value="CCH66185.1"/>
    <property type="molecule type" value="Genomic_DNA"/>
</dbReference>
<comment type="caution">
    <text evidence="4">Lacks conserved residue(s) required for the propagation of feature annotation.</text>
</comment>
<dbReference type="SUPFAM" id="SSF53328">
    <property type="entry name" value="Formyltransferase"/>
    <property type="match status" value="1"/>
</dbReference>
<feature type="site" description="Raises pKa of active site His" evidence="4">
    <location>
        <position position="169"/>
    </location>
</feature>
<dbReference type="Gene3D" id="3.40.50.170">
    <property type="entry name" value="Formyl transferase, N-terminal domain"/>
    <property type="match status" value="1"/>
</dbReference>
<dbReference type="PANTHER" id="PTHR43369:SF2">
    <property type="entry name" value="PHOSPHORIBOSYLGLYCINAMIDE FORMYLTRANSFERASE"/>
    <property type="match status" value="1"/>
</dbReference>
<organism evidence="6 7">
    <name type="scientific">Richelia intracellularis HH01</name>
    <dbReference type="NCBI Taxonomy" id="1165094"/>
    <lineage>
        <taxon>Bacteria</taxon>
        <taxon>Bacillati</taxon>
        <taxon>Cyanobacteriota</taxon>
        <taxon>Cyanophyceae</taxon>
        <taxon>Nostocales</taxon>
        <taxon>Nostocaceae</taxon>
        <taxon>Richelia</taxon>
    </lineage>
</organism>
<comment type="catalytic activity">
    <reaction evidence="4">
        <text>N(1)-(5-phospho-beta-D-ribosyl)glycinamide + (6R)-10-formyltetrahydrofolate = N(2)-formyl-N(1)-(5-phospho-beta-D-ribosyl)glycinamide + (6S)-5,6,7,8-tetrahydrofolate + H(+)</text>
        <dbReference type="Rhea" id="RHEA:15053"/>
        <dbReference type="ChEBI" id="CHEBI:15378"/>
        <dbReference type="ChEBI" id="CHEBI:57453"/>
        <dbReference type="ChEBI" id="CHEBI:143788"/>
        <dbReference type="ChEBI" id="CHEBI:147286"/>
        <dbReference type="ChEBI" id="CHEBI:195366"/>
        <dbReference type="EC" id="2.1.2.2"/>
    </reaction>
</comment>
<dbReference type="InterPro" id="IPR036477">
    <property type="entry name" value="Formyl_transf_N_sf"/>
</dbReference>
<keyword evidence="2 4" id="KW-0808">Transferase</keyword>
<evidence type="ECO:0000259" key="5">
    <source>
        <dbReference type="Pfam" id="PF00551"/>
    </source>
</evidence>
<comment type="pathway">
    <text evidence="1 4">Purine metabolism; IMP biosynthesis via de novo pathway; N(2)-formyl-N(1)-(5-phospho-D-ribosyl)glycinamide from N(1)-(5-phospho-D-ribosyl)glycinamide (10-formyl THF route): step 1/1.</text>
</comment>
<protein>
    <recommendedName>
        <fullName evidence="4">Phosphoribosylglycinamide formyltransferase</fullName>
        <ecNumber evidence="4">2.1.2.2</ecNumber>
    </recommendedName>
    <alternativeName>
        <fullName evidence="4">5'-phosphoribosylglycinamide transformylase</fullName>
    </alternativeName>
    <alternativeName>
        <fullName evidence="4">GAR transformylase</fullName>
        <shortName evidence="4">GART</shortName>
    </alternativeName>
</protein>
<accession>M1X245</accession>
<feature type="binding site" evidence="4">
    <location>
        <begin position="36"/>
        <end position="38"/>
    </location>
    <ligand>
        <name>N(1)-(5-phospho-beta-D-ribosyl)glycinamide</name>
        <dbReference type="ChEBI" id="CHEBI:143788"/>
    </ligand>
</feature>
<reference evidence="7" key="2">
    <citation type="submission" date="2016-01" db="EMBL/GenBank/DDBJ databases">
        <title>Diatom-associated endosymboitic cyanobacterium lacks core nitrogen metabolism enzymes.</title>
        <authorList>
            <person name="Hilton J.A."/>
            <person name="Foster R.A."/>
            <person name="Tripp H.J."/>
            <person name="Carter B.J."/>
            <person name="Zehr J.P."/>
            <person name="Villareal T.A."/>
        </authorList>
    </citation>
    <scope>NUCLEOTIDE SEQUENCE [LARGE SCALE GENOMIC DNA]</scope>
    <source>
        <strain evidence="7">HH01</strain>
    </source>
</reference>
<dbReference type="PANTHER" id="PTHR43369">
    <property type="entry name" value="PHOSPHORIBOSYLGLYCINAMIDE FORMYLTRANSFERASE"/>
    <property type="match status" value="1"/>
</dbReference>
<keyword evidence="3 4" id="KW-0658">Purine biosynthesis</keyword>
<evidence type="ECO:0000256" key="1">
    <source>
        <dbReference type="ARBA" id="ARBA00005054"/>
    </source>
</evidence>
<dbReference type="OrthoDB" id="9806170at2"/>
<evidence type="ECO:0000256" key="2">
    <source>
        <dbReference type="ARBA" id="ARBA00022679"/>
    </source>
</evidence>
<reference evidence="6 7" key="1">
    <citation type="submission" date="2012-05" db="EMBL/GenBank/DDBJ databases">
        <authorList>
            <person name="Hilton J."/>
        </authorList>
    </citation>
    <scope>NUCLEOTIDE SEQUENCE [LARGE SCALE GENOMIC DNA]</scope>
    <source>
        <strain evidence="6 7">HH01</strain>
    </source>
</reference>
<dbReference type="InterPro" id="IPR004607">
    <property type="entry name" value="GART"/>
</dbReference>
<proteinExistence type="inferred from homology"/>
<dbReference type="NCBIfam" id="TIGR00639">
    <property type="entry name" value="PurN"/>
    <property type="match status" value="1"/>
</dbReference>
<dbReference type="AlphaFoldDB" id="M1X245"/>
<dbReference type="Proteomes" id="UP000053051">
    <property type="component" value="Unassembled WGS sequence"/>
</dbReference>
<dbReference type="HAMAP" id="MF_01930">
    <property type="entry name" value="PurN"/>
    <property type="match status" value="1"/>
</dbReference>
<feature type="binding site" evidence="4">
    <location>
        <position position="131"/>
    </location>
    <ligand>
        <name>(6R)-10-formyltetrahydrofolate</name>
        <dbReference type="ChEBI" id="CHEBI:195366"/>
    </ligand>
</feature>
<comment type="caution">
    <text evidence="6">The sequence shown here is derived from an EMBL/GenBank/DDBJ whole genome shotgun (WGS) entry which is preliminary data.</text>
</comment>
<feature type="active site" description="Proton donor" evidence="4">
    <location>
        <position position="133"/>
    </location>
</feature>
<evidence type="ECO:0000313" key="6">
    <source>
        <dbReference type="EMBL" id="CCH66185.1"/>
    </source>
</evidence>
<keyword evidence="7" id="KW-1185">Reference proteome</keyword>
<comment type="function">
    <text evidence="4">Catalyzes the transfer of a formyl group from 10-formyltetrahydrofolate to 5-phospho-ribosyl-glycinamide (GAR), producing 5-phospho-ribosyl-N-formylglycinamide (FGAR) and tetrahydrofolate.</text>
</comment>
<dbReference type="InterPro" id="IPR002376">
    <property type="entry name" value="Formyl_transf_N"/>
</dbReference>
<sequence>MTIYINSTPNLISPNINIQQKKPIFLKLGIMASGNGSNFEAIACAIAEQKLNAQIQVLIYNNPNAYAAIRADAWNVPSVLLNHRKYTQREILDEKIVETLQNYDVNLVVMAGWMRLATPVLINAFTNRIVNIHPSLLPVFKGINAIEQALGAGVKIAGCTAHLVCLEMDSGPILIQAAVPVLPEDTSATLHARIQIEEHKILPMAIELLAMQ</sequence>
<dbReference type="GO" id="GO:0005829">
    <property type="term" value="C:cytosol"/>
    <property type="evidence" value="ECO:0007669"/>
    <property type="project" value="TreeGrafter"/>
</dbReference>
<dbReference type="RefSeq" id="WP_008231370.1">
    <property type="nucleotide sequence ID" value="NZ_CAIY01000002.1"/>
</dbReference>
<dbReference type="Pfam" id="PF00551">
    <property type="entry name" value="Formyl_trans_N"/>
    <property type="match status" value="1"/>
</dbReference>
<gene>
    <name evidence="4" type="primary">purN</name>
    <name evidence="6" type="ORF">RINTHH_300</name>
</gene>
<dbReference type="GO" id="GO:0004644">
    <property type="term" value="F:phosphoribosylglycinamide formyltransferase activity"/>
    <property type="evidence" value="ECO:0007669"/>
    <property type="project" value="UniProtKB-UniRule"/>
</dbReference>
<name>M1X245_9NOST</name>
<comment type="similarity">
    <text evidence="4">Belongs to the GART family.</text>
</comment>
<feature type="binding site" evidence="4">
    <location>
        <position position="89"/>
    </location>
    <ligand>
        <name>(6R)-10-formyltetrahydrofolate</name>
        <dbReference type="ChEBI" id="CHEBI:195366"/>
    </ligand>
</feature>
<dbReference type="EC" id="2.1.2.2" evidence="4"/>
<dbReference type="GO" id="GO:0006189">
    <property type="term" value="P:'de novo' IMP biosynthetic process"/>
    <property type="evidence" value="ECO:0007669"/>
    <property type="project" value="UniProtKB-UniRule"/>
</dbReference>
<feature type="domain" description="Formyl transferase N-terminal" evidence="5">
    <location>
        <begin position="28"/>
        <end position="206"/>
    </location>
</feature>
<evidence type="ECO:0000256" key="4">
    <source>
        <dbReference type="HAMAP-Rule" id="MF_01930"/>
    </source>
</evidence>
<evidence type="ECO:0000256" key="3">
    <source>
        <dbReference type="ARBA" id="ARBA00022755"/>
    </source>
</evidence>